<gene>
    <name evidence="1" type="ORF">VE25_06085</name>
</gene>
<accession>A0A0F5FV10</accession>
<dbReference type="EMBL" id="JZEX01000060">
    <property type="protein sequence ID" value="KKB12694.1"/>
    <property type="molecule type" value="Genomic_DNA"/>
</dbReference>
<dbReference type="PATRIC" id="fig|443610.3.peg.3769"/>
<sequence length="310" mass="33634">MARAQSPGYPNMSLPKAIQAVKKIHEADRRNPIDRAVAAKHIGYSGQSGASDKALASLAHYGLTEKTGKGEIRVSPLAVDILHPDKPEARKAALLAAAFKPNIFADLRDRFGGGHVSEDALKSYLIRENFLDRAINPVTQAYLETCRYLEQEKAFESDGLGGPDEPESPNESDGAATVFGGAKVGDLVQWEVNGALQMEKPMRVRMVSEDGQWIAVEGSETGIPMSQVIVEERGPSLPPAPPRFKVDQPPEADSRMQALAGETEWMRNLVGRDTKVRLLVSGGEMGAKEIGKLIKLLEAQRAVLADDDEE</sequence>
<reference evidence="1 2" key="1">
    <citation type="submission" date="2015-03" db="EMBL/GenBank/DDBJ databases">
        <authorList>
            <person name="Hassan Y.I."/>
            <person name="Lepp D."/>
            <person name="Li X.-Z."/>
            <person name="Zhou T."/>
        </authorList>
    </citation>
    <scope>NUCLEOTIDE SEQUENCE [LARGE SCALE GENOMIC DNA]</scope>
    <source>
        <strain evidence="1 2">BD-c194</strain>
    </source>
</reference>
<proteinExistence type="predicted"/>
<dbReference type="Proteomes" id="UP000033632">
    <property type="component" value="Unassembled WGS sequence"/>
</dbReference>
<evidence type="ECO:0000313" key="2">
    <source>
        <dbReference type="Proteomes" id="UP000033632"/>
    </source>
</evidence>
<comment type="caution">
    <text evidence="1">The sequence shown here is derived from an EMBL/GenBank/DDBJ whole genome shotgun (WGS) entry which is preliminary data.</text>
</comment>
<dbReference type="RefSeq" id="WP_046107700.1">
    <property type="nucleotide sequence ID" value="NZ_JZEX01000060.1"/>
</dbReference>
<dbReference type="OrthoDB" id="7959184at2"/>
<dbReference type="AlphaFoldDB" id="A0A0F5FV10"/>
<protein>
    <submittedName>
        <fullName evidence="1">Uncharacterized protein</fullName>
    </submittedName>
</protein>
<keyword evidence="2" id="KW-1185">Reference proteome</keyword>
<organism evidence="1 2">
    <name type="scientific">Devosia geojensis</name>
    <dbReference type="NCBI Taxonomy" id="443610"/>
    <lineage>
        <taxon>Bacteria</taxon>
        <taxon>Pseudomonadati</taxon>
        <taxon>Pseudomonadota</taxon>
        <taxon>Alphaproteobacteria</taxon>
        <taxon>Hyphomicrobiales</taxon>
        <taxon>Devosiaceae</taxon>
        <taxon>Devosia</taxon>
    </lineage>
</organism>
<evidence type="ECO:0000313" key="1">
    <source>
        <dbReference type="EMBL" id="KKB12694.1"/>
    </source>
</evidence>
<name>A0A0F5FV10_9HYPH</name>